<proteinExistence type="predicted"/>
<evidence type="ECO:0000256" key="1">
    <source>
        <dbReference type="ARBA" id="ARBA00022837"/>
    </source>
</evidence>
<gene>
    <name evidence="4" type="ORF">IZO911_LOCUS29357</name>
    <name evidence="5" type="ORF">KXQ929_LOCUS22129</name>
    <name evidence="6" type="ORF">OKA104_LOCUS23578</name>
    <name evidence="3" type="ORF">VCS650_LOCUS22085</name>
</gene>
<dbReference type="InterPro" id="IPR011992">
    <property type="entry name" value="EF-hand-dom_pair"/>
</dbReference>
<dbReference type="InterPro" id="IPR018247">
    <property type="entry name" value="EF_Hand_1_Ca_BS"/>
</dbReference>
<evidence type="ECO:0000313" key="5">
    <source>
        <dbReference type="EMBL" id="CAF3888087.1"/>
    </source>
</evidence>
<evidence type="ECO:0000313" key="6">
    <source>
        <dbReference type="EMBL" id="CAF3889474.1"/>
    </source>
</evidence>
<dbReference type="EMBL" id="CAJNOE010000436">
    <property type="protein sequence ID" value="CAF1214466.1"/>
    <property type="molecule type" value="Genomic_DNA"/>
</dbReference>
<dbReference type="AlphaFoldDB" id="A0A814XCH2"/>
<dbReference type="Proteomes" id="UP000663860">
    <property type="component" value="Unassembled WGS sequence"/>
</dbReference>
<reference evidence="4" key="1">
    <citation type="submission" date="2021-02" db="EMBL/GenBank/DDBJ databases">
        <authorList>
            <person name="Nowell W R."/>
        </authorList>
    </citation>
    <scope>NUCLEOTIDE SEQUENCE</scope>
</reference>
<dbReference type="InterPro" id="IPR002048">
    <property type="entry name" value="EF_hand_dom"/>
</dbReference>
<dbReference type="GO" id="GO:0005509">
    <property type="term" value="F:calcium ion binding"/>
    <property type="evidence" value="ECO:0007669"/>
    <property type="project" value="InterPro"/>
</dbReference>
<dbReference type="Gene3D" id="1.10.238.10">
    <property type="entry name" value="EF-hand"/>
    <property type="match status" value="1"/>
</dbReference>
<dbReference type="EMBL" id="CAJOBB010001669">
    <property type="protein sequence ID" value="CAF3888087.1"/>
    <property type="molecule type" value="Genomic_DNA"/>
</dbReference>
<dbReference type="EMBL" id="CAJOAY010001813">
    <property type="protein sequence ID" value="CAF3889474.1"/>
    <property type="molecule type" value="Genomic_DNA"/>
</dbReference>
<evidence type="ECO:0000313" key="7">
    <source>
        <dbReference type="Proteomes" id="UP000663860"/>
    </source>
</evidence>
<comment type="caution">
    <text evidence="4">The sequence shown here is derived from an EMBL/GenBank/DDBJ whole genome shotgun (WGS) entry which is preliminary data.</text>
</comment>
<dbReference type="PROSITE" id="PS00018">
    <property type="entry name" value="EF_HAND_1"/>
    <property type="match status" value="2"/>
</dbReference>
<feature type="domain" description="EF-hand" evidence="2">
    <location>
        <begin position="10"/>
        <end position="46"/>
    </location>
</feature>
<keyword evidence="1" id="KW-0106">Calcium</keyword>
<evidence type="ECO:0000313" key="3">
    <source>
        <dbReference type="EMBL" id="CAF1137646.1"/>
    </source>
</evidence>
<evidence type="ECO:0000313" key="4">
    <source>
        <dbReference type="EMBL" id="CAF1214466.1"/>
    </source>
</evidence>
<dbReference type="Proteomes" id="UP000663891">
    <property type="component" value="Unassembled WGS sequence"/>
</dbReference>
<sequence length="191" mass="22326">MRQNEHIPKSSLKKIEQYFTKTLDTNNDGLLNWIDFENILESVVPKADAAKNARLKVLRKRLEDQFKKYFWDLCAVGDANNDGNIDLDEWLDVVNGIISNLKIRNEFPEWFEGLYKALFRATEILDERDVTKDEFANLLISWDIDEASAGKAYDYITEHGKKNMDYNLFLELMKKFFLNEIPDHPSNLGLD</sequence>
<dbReference type="EMBL" id="CAJNON010000245">
    <property type="protein sequence ID" value="CAF1137646.1"/>
    <property type="molecule type" value="Genomic_DNA"/>
</dbReference>
<feature type="domain" description="EF-hand" evidence="2">
    <location>
        <begin position="65"/>
        <end position="100"/>
    </location>
</feature>
<dbReference type="PROSITE" id="PS50222">
    <property type="entry name" value="EF_HAND_2"/>
    <property type="match status" value="2"/>
</dbReference>
<dbReference type="SUPFAM" id="SSF47473">
    <property type="entry name" value="EF-hand"/>
    <property type="match status" value="1"/>
</dbReference>
<accession>A0A814XCH2</accession>
<protein>
    <recommendedName>
        <fullName evidence="2">EF-hand domain-containing protein</fullName>
    </recommendedName>
</protein>
<dbReference type="OrthoDB" id="9974725at2759"/>
<organism evidence="4 7">
    <name type="scientific">Adineta steineri</name>
    <dbReference type="NCBI Taxonomy" id="433720"/>
    <lineage>
        <taxon>Eukaryota</taxon>
        <taxon>Metazoa</taxon>
        <taxon>Spiralia</taxon>
        <taxon>Gnathifera</taxon>
        <taxon>Rotifera</taxon>
        <taxon>Eurotatoria</taxon>
        <taxon>Bdelloidea</taxon>
        <taxon>Adinetida</taxon>
        <taxon>Adinetidae</taxon>
        <taxon>Adineta</taxon>
    </lineage>
</organism>
<evidence type="ECO:0000259" key="2">
    <source>
        <dbReference type="PROSITE" id="PS50222"/>
    </source>
</evidence>
<name>A0A814XCH2_9BILA</name>
<dbReference type="Proteomes" id="UP000663868">
    <property type="component" value="Unassembled WGS sequence"/>
</dbReference>
<dbReference type="Proteomes" id="UP000663881">
    <property type="component" value="Unassembled WGS sequence"/>
</dbReference>